<organism evidence="1">
    <name type="scientific">Macaca fascicularis</name>
    <name type="common">Crab-eating macaque</name>
    <name type="synonym">Cynomolgus monkey</name>
    <dbReference type="NCBI Taxonomy" id="9541"/>
    <lineage>
        <taxon>Eukaryota</taxon>
        <taxon>Metazoa</taxon>
        <taxon>Chordata</taxon>
        <taxon>Craniata</taxon>
        <taxon>Vertebrata</taxon>
        <taxon>Euteleostomi</taxon>
        <taxon>Mammalia</taxon>
        <taxon>Eutheria</taxon>
        <taxon>Euarchontoglires</taxon>
        <taxon>Primates</taxon>
        <taxon>Haplorrhini</taxon>
        <taxon>Catarrhini</taxon>
        <taxon>Cercopithecidae</taxon>
        <taxon>Cercopithecinae</taxon>
        <taxon>Macaca</taxon>
    </lineage>
</organism>
<accession>I7GLS0</accession>
<reference evidence="1" key="1">
    <citation type="journal article" date="2007" name="PLoS Biol.">
        <title>Rate of evolution in brain-expressed genes in humans and other primates.</title>
        <authorList>
            <person name="Wang H.-Y."/>
            <person name="Chien H.-C."/>
            <person name="Osada N."/>
            <person name="Hashimoto K."/>
            <person name="Sugano S."/>
            <person name="Gojobori T."/>
            <person name="Chou C.-K."/>
            <person name="Tsai S.-F."/>
            <person name="Wu C.-I."/>
            <person name="Shen C.-K.J."/>
        </authorList>
    </citation>
    <scope>NUCLEOTIDE SEQUENCE</scope>
</reference>
<evidence type="ECO:0000313" key="1">
    <source>
        <dbReference type="EMBL" id="BAE88599.1"/>
    </source>
</evidence>
<dbReference type="EMBL" id="AB171536">
    <property type="protein sequence ID" value="BAE88599.1"/>
    <property type="molecule type" value="mRNA"/>
</dbReference>
<dbReference type="AlphaFoldDB" id="I7GLS0"/>
<proteinExistence type="evidence at transcript level"/>
<protein>
    <submittedName>
        <fullName evidence="1">Macaca fascicularis brain cDNA, clone: QflA-10349</fullName>
    </submittedName>
</protein>
<name>I7GLS0_MACFA</name>
<sequence length="39" mass="4403">MGPQILPWIMRVLGTVSSDFWGGWAIMDSIHNFGGYQFS</sequence>